<organism evidence="2 3">
    <name type="scientific">Chlorobium phaeobacteroides (strain DSM 266 / SMG 266 / 2430)</name>
    <dbReference type="NCBI Taxonomy" id="290317"/>
    <lineage>
        <taxon>Bacteria</taxon>
        <taxon>Pseudomonadati</taxon>
        <taxon>Chlorobiota</taxon>
        <taxon>Chlorobiia</taxon>
        <taxon>Chlorobiales</taxon>
        <taxon>Chlorobiaceae</taxon>
        <taxon>Chlorobium/Pelodictyon group</taxon>
        <taxon>Chlorobium</taxon>
    </lineage>
</organism>
<dbReference type="RefSeq" id="WP_011745018.1">
    <property type="nucleotide sequence ID" value="NC_008639.1"/>
</dbReference>
<evidence type="ECO:0000259" key="1">
    <source>
        <dbReference type="Pfam" id="PF13847"/>
    </source>
</evidence>
<protein>
    <submittedName>
        <fullName evidence="2">Methyltransferase type 11</fullName>
    </submittedName>
</protein>
<dbReference type="Proteomes" id="UP000008701">
    <property type="component" value="Chromosome"/>
</dbReference>
<accession>A1BFL7</accession>
<dbReference type="PANTHER" id="PTHR43861">
    <property type="entry name" value="TRANS-ACONITATE 2-METHYLTRANSFERASE-RELATED"/>
    <property type="match status" value="1"/>
</dbReference>
<keyword evidence="3" id="KW-1185">Reference proteome</keyword>
<dbReference type="InterPro" id="IPR025714">
    <property type="entry name" value="Methyltranfer_dom"/>
</dbReference>
<dbReference type="Pfam" id="PF13847">
    <property type="entry name" value="Methyltransf_31"/>
    <property type="match status" value="1"/>
</dbReference>
<dbReference type="Gene3D" id="3.40.50.150">
    <property type="entry name" value="Vaccinia Virus protein VP39"/>
    <property type="match status" value="1"/>
</dbReference>
<dbReference type="STRING" id="290317.Cpha266_1157"/>
<dbReference type="CDD" id="cd02440">
    <property type="entry name" value="AdoMet_MTases"/>
    <property type="match status" value="1"/>
</dbReference>
<dbReference type="EMBL" id="CP000492">
    <property type="protein sequence ID" value="ABL65194.1"/>
    <property type="molecule type" value="Genomic_DNA"/>
</dbReference>
<name>A1BFL7_CHLPD</name>
<gene>
    <name evidence="2" type="ordered locus">Cpha266_1157</name>
</gene>
<keyword evidence="2" id="KW-0489">Methyltransferase</keyword>
<dbReference type="OrthoDB" id="9789123at2"/>
<dbReference type="AlphaFoldDB" id="A1BFL7"/>
<proteinExistence type="predicted"/>
<evidence type="ECO:0000313" key="3">
    <source>
        <dbReference type="Proteomes" id="UP000008701"/>
    </source>
</evidence>
<dbReference type="GO" id="GO:0008168">
    <property type="term" value="F:methyltransferase activity"/>
    <property type="evidence" value="ECO:0007669"/>
    <property type="project" value="UniProtKB-KW"/>
</dbReference>
<dbReference type="eggNOG" id="COG2226">
    <property type="taxonomic scope" value="Bacteria"/>
</dbReference>
<keyword evidence="2" id="KW-0808">Transferase</keyword>
<dbReference type="GO" id="GO:0032259">
    <property type="term" value="P:methylation"/>
    <property type="evidence" value="ECO:0007669"/>
    <property type="project" value="UniProtKB-KW"/>
</dbReference>
<reference evidence="2 3" key="1">
    <citation type="submission" date="2006-12" db="EMBL/GenBank/DDBJ databases">
        <title>Complete sequence of Chlorobium phaeobacteroides DSM 266.</title>
        <authorList>
            <consortium name="US DOE Joint Genome Institute"/>
            <person name="Copeland A."/>
            <person name="Lucas S."/>
            <person name="Lapidus A."/>
            <person name="Barry K."/>
            <person name="Detter J.C."/>
            <person name="Glavina del Rio T."/>
            <person name="Hammon N."/>
            <person name="Israni S."/>
            <person name="Pitluck S."/>
            <person name="Goltsman E."/>
            <person name="Schmutz J."/>
            <person name="Larimer F."/>
            <person name="Land M."/>
            <person name="Hauser L."/>
            <person name="Mikhailova N."/>
            <person name="Li T."/>
            <person name="Overmann J."/>
            <person name="Bryant D.A."/>
            <person name="Richardson P."/>
        </authorList>
    </citation>
    <scope>NUCLEOTIDE SEQUENCE [LARGE SCALE GENOMIC DNA]</scope>
    <source>
        <strain evidence="2 3">DSM 266</strain>
    </source>
</reference>
<dbReference type="SUPFAM" id="SSF53335">
    <property type="entry name" value="S-adenosyl-L-methionine-dependent methyltransferases"/>
    <property type="match status" value="1"/>
</dbReference>
<dbReference type="KEGG" id="cph:Cpha266_1157"/>
<dbReference type="InterPro" id="IPR029063">
    <property type="entry name" value="SAM-dependent_MTases_sf"/>
</dbReference>
<evidence type="ECO:0000313" key="2">
    <source>
        <dbReference type="EMBL" id="ABL65194.1"/>
    </source>
</evidence>
<dbReference type="HOGENOM" id="CLU_037990_16_2_10"/>
<sequence>MSKNNISLCPVESAGGLDNSIRRWVQNPRKILGPYITEGMRVMDVGCGPGFFTIEMARMVGKSGRVIASDVQEGMLQIVKEKVKGTELDGRILLHKCGEDKIGVSASVDFVLLFYMVHEVPDKERFFNEIGTIVKPQGKVLIVEPPFHVSKSAFEATVEKAGDAGFVIVERPRVFFSRAVLLRKGSV</sequence>
<feature type="domain" description="Methyltransferase" evidence="1">
    <location>
        <begin position="37"/>
        <end position="146"/>
    </location>
</feature>